<gene>
    <name evidence="1" type="ORF">Pla144_46450</name>
</gene>
<dbReference type="RefSeq" id="WP_146452877.1">
    <property type="nucleotide sequence ID" value="NZ_SJPS01000010.1"/>
</dbReference>
<dbReference type="AlphaFoldDB" id="A0A5C6C9L7"/>
<accession>A0A5C6C9L7</accession>
<dbReference type="Proteomes" id="UP000318437">
    <property type="component" value="Unassembled WGS sequence"/>
</dbReference>
<keyword evidence="2" id="KW-1185">Reference proteome</keyword>
<protein>
    <submittedName>
        <fullName evidence="1">Uncharacterized protein</fullName>
    </submittedName>
</protein>
<sequence length="127" mass="14958">MCCEPTLEEMEALVIPSVQKVVGSSYKYRKVYVHLLHDEEEYFIGGFDPDKRQIVAYEVFLDRKDNYYGYWGRRRDFYGLLERTSTNGAKLVWNRSFVPRRATTVPKIQACDRQWSRMTQSDGEASI</sequence>
<organism evidence="1 2">
    <name type="scientific">Bythopirellula polymerisocia</name>
    <dbReference type="NCBI Taxonomy" id="2528003"/>
    <lineage>
        <taxon>Bacteria</taxon>
        <taxon>Pseudomonadati</taxon>
        <taxon>Planctomycetota</taxon>
        <taxon>Planctomycetia</taxon>
        <taxon>Pirellulales</taxon>
        <taxon>Lacipirellulaceae</taxon>
        <taxon>Bythopirellula</taxon>
    </lineage>
</organism>
<evidence type="ECO:0000313" key="1">
    <source>
        <dbReference type="EMBL" id="TWU21423.1"/>
    </source>
</evidence>
<reference evidence="1 2" key="1">
    <citation type="submission" date="2019-02" db="EMBL/GenBank/DDBJ databases">
        <title>Deep-cultivation of Planctomycetes and their phenomic and genomic characterization uncovers novel biology.</title>
        <authorList>
            <person name="Wiegand S."/>
            <person name="Jogler M."/>
            <person name="Boedeker C."/>
            <person name="Pinto D."/>
            <person name="Vollmers J."/>
            <person name="Rivas-Marin E."/>
            <person name="Kohn T."/>
            <person name="Peeters S.H."/>
            <person name="Heuer A."/>
            <person name="Rast P."/>
            <person name="Oberbeckmann S."/>
            <person name="Bunk B."/>
            <person name="Jeske O."/>
            <person name="Meyerdierks A."/>
            <person name="Storesund J.E."/>
            <person name="Kallscheuer N."/>
            <person name="Luecker S."/>
            <person name="Lage O.M."/>
            <person name="Pohl T."/>
            <person name="Merkel B.J."/>
            <person name="Hornburger P."/>
            <person name="Mueller R.-W."/>
            <person name="Bruemmer F."/>
            <person name="Labrenz M."/>
            <person name="Spormann A.M."/>
            <person name="Op Den Camp H."/>
            <person name="Overmann J."/>
            <person name="Amann R."/>
            <person name="Jetten M.S.M."/>
            <person name="Mascher T."/>
            <person name="Medema M.H."/>
            <person name="Devos D.P."/>
            <person name="Kaster A.-K."/>
            <person name="Ovreas L."/>
            <person name="Rohde M."/>
            <person name="Galperin M.Y."/>
            <person name="Jogler C."/>
        </authorList>
    </citation>
    <scope>NUCLEOTIDE SEQUENCE [LARGE SCALE GENOMIC DNA]</scope>
    <source>
        <strain evidence="1 2">Pla144</strain>
    </source>
</reference>
<evidence type="ECO:0000313" key="2">
    <source>
        <dbReference type="Proteomes" id="UP000318437"/>
    </source>
</evidence>
<comment type="caution">
    <text evidence="1">The sequence shown here is derived from an EMBL/GenBank/DDBJ whole genome shotgun (WGS) entry which is preliminary data.</text>
</comment>
<name>A0A5C6C9L7_9BACT</name>
<proteinExistence type="predicted"/>
<dbReference type="EMBL" id="SJPS01000010">
    <property type="protein sequence ID" value="TWU21423.1"/>
    <property type="molecule type" value="Genomic_DNA"/>
</dbReference>